<proteinExistence type="predicted"/>
<feature type="compositionally biased region" description="Basic and acidic residues" evidence="1">
    <location>
        <begin position="34"/>
        <end position="43"/>
    </location>
</feature>
<sequence length="98" mass="10745">MAHSMRSLRHAFACTERGPRNVAARVTKPSKGFGSKEKKKEDVGNAESEAGGKAADKRVVRDATAIAGGRKHRPVRPEEAARDRNDYVQTEPAQPVHR</sequence>
<evidence type="ECO:0000256" key="1">
    <source>
        <dbReference type="SAM" id="MobiDB-lite"/>
    </source>
</evidence>
<feature type="compositionally biased region" description="Basic and acidic residues" evidence="1">
    <location>
        <begin position="75"/>
        <end position="86"/>
    </location>
</feature>
<reference evidence="2 3" key="1">
    <citation type="journal article" date="2017" name="Mol. Biol. Evol.">
        <title>The 4-celled Tetrabaena socialis nuclear genome reveals the essential components for genetic control of cell number at the origin of multicellularity in the volvocine lineage.</title>
        <authorList>
            <person name="Featherston J."/>
            <person name="Arakaki Y."/>
            <person name="Hanschen E.R."/>
            <person name="Ferris P.J."/>
            <person name="Michod R.E."/>
            <person name="Olson B.J.S.C."/>
            <person name="Nozaki H."/>
            <person name="Durand P.M."/>
        </authorList>
    </citation>
    <scope>NUCLEOTIDE SEQUENCE [LARGE SCALE GENOMIC DNA]</scope>
    <source>
        <strain evidence="2 3">NIES-571</strain>
    </source>
</reference>
<dbReference type="Proteomes" id="UP000236333">
    <property type="component" value="Unassembled WGS sequence"/>
</dbReference>
<accession>A0A2J7ZV14</accession>
<evidence type="ECO:0000313" key="2">
    <source>
        <dbReference type="EMBL" id="PNH04114.1"/>
    </source>
</evidence>
<dbReference type="AlphaFoldDB" id="A0A2J7ZV14"/>
<organism evidence="2 3">
    <name type="scientific">Tetrabaena socialis</name>
    <dbReference type="NCBI Taxonomy" id="47790"/>
    <lineage>
        <taxon>Eukaryota</taxon>
        <taxon>Viridiplantae</taxon>
        <taxon>Chlorophyta</taxon>
        <taxon>core chlorophytes</taxon>
        <taxon>Chlorophyceae</taxon>
        <taxon>CS clade</taxon>
        <taxon>Chlamydomonadales</taxon>
        <taxon>Tetrabaenaceae</taxon>
        <taxon>Tetrabaena</taxon>
    </lineage>
</organism>
<protein>
    <submittedName>
        <fullName evidence="2">Uncharacterized protein</fullName>
    </submittedName>
</protein>
<comment type="caution">
    <text evidence="2">The sequence shown here is derived from an EMBL/GenBank/DDBJ whole genome shotgun (WGS) entry which is preliminary data.</text>
</comment>
<name>A0A2J7ZV14_9CHLO</name>
<feature type="region of interest" description="Disordered" evidence="1">
    <location>
        <begin position="1"/>
        <end position="98"/>
    </location>
</feature>
<keyword evidence="3" id="KW-1185">Reference proteome</keyword>
<dbReference type="EMBL" id="PGGS01000422">
    <property type="protein sequence ID" value="PNH04114.1"/>
    <property type="molecule type" value="Genomic_DNA"/>
</dbReference>
<gene>
    <name evidence="2" type="ORF">TSOC_009764</name>
</gene>
<evidence type="ECO:0000313" key="3">
    <source>
        <dbReference type="Proteomes" id="UP000236333"/>
    </source>
</evidence>